<dbReference type="Proteomes" id="UP001152622">
    <property type="component" value="Chromosome 1"/>
</dbReference>
<evidence type="ECO:0000256" key="1">
    <source>
        <dbReference type="SAM" id="MobiDB-lite"/>
    </source>
</evidence>
<reference evidence="3" key="1">
    <citation type="journal article" date="2023" name="Science">
        <title>Genome structures resolve the early diversification of teleost fishes.</title>
        <authorList>
            <person name="Parey E."/>
            <person name="Louis A."/>
            <person name="Montfort J."/>
            <person name="Bouchez O."/>
            <person name="Roques C."/>
            <person name="Iampietro C."/>
            <person name="Lluch J."/>
            <person name="Castinel A."/>
            <person name="Donnadieu C."/>
            <person name="Desvignes T."/>
            <person name="Floi Bucao C."/>
            <person name="Jouanno E."/>
            <person name="Wen M."/>
            <person name="Mejri S."/>
            <person name="Dirks R."/>
            <person name="Jansen H."/>
            <person name="Henkel C."/>
            <person name="Chen W.J."/>
            <person name="Zahm M."/>
            <person name="Cabau C."/>
            <person name="Klopp C."/>
            <person name="Thompson A.W."/>
            <person name="Robinson-Rechavi M."/>
            <person name="Braasch I."/>
            <person name="Lecointre G."/>
            <person name="Bobe J."/>
            <person name="Postlethwait J.H."/>
            <person name="Berthelot C."/>
            <person name="Roest Crollius H."/>
            <person name="Guiguen Y."/>
        </authorList>
    </citation>
    <scope>NUCLEOTIDE SEQUENCE</scope>
    <source>
        <strain evidence="3">WJC10195</strain>
    </source>
</reference>
<feature type="transmembrane region" description="Helical" evidence="2">
    <location>
        <begin position="73"/>
        <end position="94"/>
    </location>
</feature>
<evidence type="ECO:0000256" key="2">
    <source>
        <dbReference type="SAM" id="Phobius"/>
    </source>
</evidence>
<dbReference type="EMBL" id="JAINUF010000001">
    <property type="protein sequence ID" value="KAJ8380827.1"/>
    <property type="molecule type" value="Genomic_DNA"/>
</dbReference>
<keyword evidence="2" id="KW-0472">Membrane</keyword>
<sequence length="104" mass="11375">MLLVSGCDNWGSPLLECSGAKSMEQPETNPRGRSDSESSRCFPRNRTSPTMSSISNVAVCGSLGSHMFPHIQVFRLGDLCFAVSFSALCTFLLCGKRQPCARRR</sequence>
<keyword evidence="2" id="KW-0812">Transmembrane</keyword>
<accession>A0A9Q1GB83</accession>
<dbReference type="AlphaFoldDB" id="A0A9Q1GB83"/>
<protein>
    <submittedName>
        <fullName evidence="3">Uncharacterized protein</fullName>
    </submittedName>
</protein>
<keyword evidence="4" id="KW-1185">Reference proteome</keyword>
<gene>
    <name evidence="3" type="ORF">SKAU_G00016050</name>
</gene>
<proteinExistence type="predicted"/>
<name>A0A9Q1GB83_SYNKA</name>
<comment type="caution">
    <text evidence="3">The sequence shown here is derived from an EMBL/GenBank/DDBJ whole genome shotgun (WGS) entry which is preliminary data.</text>
</comment>
<organism evidence="3 4">
    <name type="scientific">Synaphobranchus kaupii</name>
    <name type="common">Kaup's arrowtooth eel</name>
    <dbReference type="NCBI Taxonomy" id="118154"/>
    <lineage>
        <taxon>Eukaryota</taxon>
        <taxon>Metazoa</taxon>
        <taxon>Chordata</taxon>
        <taxon>Craniata</taxon>
        <taxon>Vertebrata</taxon>
        <taxon>Euteleostomi</taxon>
        <taxon>Actinopterygii</taxon>
        <taxon>Neopterygii</taxon>
        <taxon>Teleostei</taxon>
        <taxon>Anguilliformes</taxon>
        <taxon>Synaphobranchidae</taxon>
        <taxon>Synaphobranchus</taxon>
    </lineage>
</organism>
<feature type="region of interest" description="Disordered" evidence="1">
    <location>
        <begin position="19"/>
        <end position="52"/>
    </location>
</feature>
<evidence type="ECO:0000313" key="4">
    <source>
        <dbReference type="Proteomes" id="UP001152622"/>
    </source>
</evidence>
<evidence type="ECO:0000313" key="3">
    <source>
        <dbReference type="EMBL" id="KAJ8380827.1"/>
    </source>
</evidence>
<keyword evidence="2" id="KW-1133">Transmembrane helix</keyword>